<proteinExistence type="predicted"/>
<dbReference type="OrthoDB" id="6270329at2759"/>
<evidence type="ECO:0000256" key="1">
    <source>
        <dbReference type="ARBA" id="ARBA00004049"/>
    </source>
</evidence>
<dbReference type="GO" id="GO:0003677">
    <property type="term" value="F:DNA binding"/>
    <property type="evidence" value="ECO:0007669"/>
    <property type="project" value="UniProtKB-KW"/>
</dbReference>
<dbReference type="AlphaFoldDB" id="A0A1U8AWK1"/>
<keyword evidence="8" id="KW-1185">Reference proteome</keyword>
<reference evidence="9" key="1">
    <citation type="submission" date="2025-08" db="UniProtKB">
        <authorList>
            <consortium name="RefSeq"/>
        </authorList>
    </citation>
    <scope>IDENTIFICATION</scope>
</reference>
<evidence type="ECO:0000259" key="7">
    <source>
        <dbReference type="PROSITE" id="PS51519"/>
    </source>
</evidence>
<keyword evidence="6" id="KW-0539">Nucleus</keyword>
<name>A0A1U8AWK1_NELNU</name>
<dbReference type="PROSITE" id="PS51519">
    <property type="entry name" value="RWP_RK"/>
    <property type="match status" value="1"/>
</dbReference>
<dbReference type="InterPro" id="IPR003035">
    <property type="entry name" value="RWP-RK_dom"/>
</dbReference>
<evidence type="ECO:0000256" key="6">
    <source>
        <dbReference type="ARBA" id="ARBA00023242"/>
    </source>
</evidence>
<dbReference type="eggNOG" id="ENOG502QSPQ">
    <property type="taxonomic scope" value="Eukaryota"/>
</dbReference>
<keyword evidence="2" id="KW-0805">Transcription regulation</keyword>
<evidence type="ECO:0000313" key="9">
    <source>
        <dbReference type="RefSeq" id="XP_010267669.1"/>
    </source>
</evidence>
<dbReference type="InterPro" id="IPR044607">
    <property type="entry name" value="RKD-like"/>
</dbReference>
<feature type="domain" description="RWP-RK" evidence="7">
    <location>
        <begin position="37"/>
        <end position="122"/>
    </location>
</feature>
<dbReference type="PANTHER" id="PTHR46373">
    <property type="entry name" value="PROTEIN RKD4"/>
    <property type="match status" value="1"/>
</dbReference>
<evidence type="ECO:0000256" key="5">
    <source>
        <dbReference type="ARBA" id="ARBA00023163"/>
    </source>
</evidence>
<evidence type="ECO:0000313" key="8">
    <source>
        <dbReference type="Proteomes" id="UP000189703"/>
    </source>
</evidence>
<sequence length="197" mass="22396">MDGINDSGDGNCFSIKIEPTEITQERGSCSSRSSIKAQSKKTCRSSRKSKCNSIDLEEIKRHFDVPITKAAKEMNVGLTVLKKRCREPQIKRWPHRKIKSISSLIQNARVEKFLSSPFTVLPFCFSAYHLLNLWVGKGNGNGRRSRDVRRTQERQMEKLTELELTEKSKKLRQACFKANYKKKRSLAASAAATTQLS</sequence>
<accession>A0A1U8AWK1</accession>
<dbReference type="OMA" id="WPWIENQ"/>
<keyword evidence="3" id="KW-0175">Coiled coil</keyword>
<dbReference type="STRING" id="4432.A0A1U8AWK1"/>
<dbReference type="Pfam" id="PF02042">
    <property type="entry name" value="RWP-RK"/>
    <property type="match status" value="1"/>
</dbReference>
<evidence type="ECO:0000256" key="2">
    <source>
        <dbReference type="ARBA" id="ARBA00023015"/>
    </source>
</evidence>
<protein>
    <submittedName>
        <fullName evidence="9">Protein RKD4-like</fullName>
    </submittedName>
</protein>
<dbReference type="GeneID" id="104604820"/>
<dbReference type="InParanoid" id="A0A1U8AWK1"/>
<organism evidence="8 9">
    <name type="scientific">Nelumbo nucifera</name>
    <name type="common">Sacred lotus</name>
    <dbReference type="NCBI Taxonomy" id="4432"/>
    <lineage>
        <taxon>Eukaryota</taxon>
        <taxon>Viridiplantae</taxon>
        <taxon>Streptophyta</taxon>
        <taxon>Embryophyta</taxon>
        <taxon>Tracheophyta</taxon>
        <taxon>Spermatophyta</taxon>
        <taxon>Magnoliopsida</taxon>
        <taxon>Proteales</taxon>
        <taxon>Nelumbonaceae</taxon>
        <taxon>Nelumbo</taxon>
    </lineage>
</organism>
<keyword evidence="5" id="KW-0804">Transcription</keyword>
<evidence type="ECO:0000256" key="4">
    <source>
        <dbReference type="ARBA" id="ARBA00023125"/>
    </source>
</evidence>
<evidence type="ECO:0000256" key="3">
    <source>
        <dbReference type="ARBA" id="ARBA00023054"/>
    </source>
</evidence>
<dbReference type="Proteomes" id="UP000189703">
    <property type="component" value="Unplaced"/>
</dbReference>
<dbReference type="PANTHER" id="PTHR46373:SF2">
    <property type="entry name" value="RWP-RK DOMAIN-CONTAINING PROTEIN"/>
    <property type="match status" value="1"/>
</dbReference>
<dbReference type="GO" id="GO:0003700">
    <property type="term" value="F:DNA-binding transcription factor activity"/>
    <property type="evidence" value="ECO:0007669"/>
    <property type="project" value="InterPro"/>
</dbReference>
<comment type="function">
    <text evidence="1">Putative transcription factor.</text>
</comment>
<gene>
    <name evidence="9" type="primary">LOC104604820</name>
</gene>
<dbReference type="RefSeq" id="XP_010267669.1">
    <property type="nucleotide sequence ID" value="XM_010269367.1"/>
</dbReference>
<dbReference type="KEGG" id="nnu:104604820"/>
<keyword evidence="4" id="KW-0238">DNA-binding</keyword>